<dbReference type="GO" id="GO:0009099">
    <property type="term" value="P:L-valine biosynthetic process"/>
    <property type="evidence" value="ECO:0007669"/>
    <property type="project" value="TreeGrafter"/>
</dbReference>
<organism evidence="7 8">
    <name type="scientific">Candidatus Nitrospira allomarina</name>
    <dbReference type="NCBI Taxonomy" id="3020900"/>
    <lineage>
        <taxon>Bacteria</taxon>
        <taxon>Pseudomonadati</taxon>
        <taxon>Nitrospirota</taxon>
        <taxon>Nitrospiria</taxon>
        <taxon>Nitrospirales</taxon>
        <taxon>Nitrospiraceae</taxon>
        <taxon>Nitrospira</taxon>
    </lineage>
</organism>
<dbReference type="SUPFAM" id="SSF52467">
    <property type="entry name" value="DHS-like NAD/FAD-binding domain"/>
    <property type="match status" value="1"/>
</dbReference>
<evidence type="ECO:0000256" key="2">
    <source>
        <dbReference type="ARBA" id="ARBA00023052"/>
    </source>
</evidence>
<proteinExistence type="inferred from homology"/>
<dbReference type="AlphaFoldDB" id="A0AA96GFE6"/>
<dbReference type="Proteomes" id="UP001302719">
    <property type="component" value="Chromosome"/>
</dbReference>
<feature type="domain" description="Thiamine pyrophosphate enzyme N-terminal TPP-binding" evidence="6">
    <location>
        <begin position="1"/>
        <end position="116"/>
    </location>
</feature>
<dbReference type="PROSITE" id="PS00187">
    <property type="entry name" value="TPP_ENZYMES"/>
    <property type="match status" value="1"/>
</dbReference>
<dbReference type="FunFam" id="3.40.50.970:FF:000007">
    <property type="entry name" value="Acetolactate synthase"/>
    <property type="match status" value="1"/>
</dbReference>
<feature type="domain" description="Thiamine pyrophosphate enzyme central" evidence="4">
    <location>
        <begin position="186"/>
        <end position="320"/>
    </location>
</feature>
<comment type="similarity">
    <text evidence="1 3">Belongs to the TPP enzyme family.</text>
</comment>
<evidence type="ECO:0000256" key="3">
    <source>
        <dbReference type="RuleBase" id="RU362132"/>
    </source>
</evidence>
<feature type="domain" description="Thiamine pyrophosphate enzyme TPP-binding" evidence="5">
    <location>
        <begin position="376"/>
        <end position="522"/>
    </location>
</feature>
<protein>
    <submittedName>
        <fullName evidence="7">Acetolactate synthase large subunit</fullName>
        <ecNumber evidence="7">2.2.1.6</ecNumber>
    </submittedName>
</protein>
<dbReference type="PANTHER" id="PTHR18968">
    <property type="entry name" value="THIAMINE PYROPHOSPHATE ENZYMES"/>
    <property type="match status" value="1"/>
</dbReference>
<sequence length="547" mass="59031">MKAATLIVQCLENEGVKYIFGVPGEENMDLLDAMIGSSICFVMTRHEQGAAFMADVYGRLTGKAGVCLSTLGPGATNLISGVADATMDRAPLVALTGQADQDRLHKESHQHLDIVSLFRPVTKWNATLPIPDIIPEVFRKAFKLAQSEKPGATHIEIPEDIASMETEGQPLLVQSVHPGGAAPEQLDKARRIIGEARAPIVLAGNGVIRGHASEALVRFAEKLNIPVATTFMAKGTIPDTHPLSLGAIGLETMDYVNCEFLDADVVIAIGYDIVEYAPHAWNPNRDKKIVHLDMSPAEVDASYIIEVGVVGTITSSLEALTDQGHAPATTRASRFRQMRHEELAQGGQDTSFPLKPQRILADLRAALAHDDIVISDVGAHKVWLGRLFPCFLPNTCIISNGFAAMGIALPGAVAAKLAHPDRRVVAVTGDGGFLMNSQELETAVRMATPFVVLIFNDGGLGLIRWKQMQQFGRSTYVEFHNMDIVKYAESFGAKGYRIASAKELAHVLQKALNSNTLSIIDCPVDASENLLLTQRLGTLPSTPEGQR</sequence>
<name>A0AA96GFE6_9BACT</name>
<dbReference type="InterPro" id="IPR000399">
    <property type="entry name" value="TPP-bd_CS"/>
</dbReference>
<dbReference type="Pfam" id="PF02775">
    <property type="entry name" value="TPP_enzyme_C"/>
    <property type="match status" value="1"/>
</dbReference>
<reference evidence="7 8" key="1">
    <citation type="submission" date="2023-01" db="EMBL/GenBank/DDBJ databases">
        <title>Cultivation and genomic characterization of new, ubiquitous marine nitrite-oxidizing bacteria from the Nitrospirales.</title>
        <authorList>
            <person name="Mueller A.J."/>
            <person name="Daebeler A."/>
            <person name="Herbold C.W."/>
            <person name="Kirkegaard R.H."/>
            <person name="Daims H."/>
        </authorList>
    </citation>
    <scope>NUCLEOTIDE SEQUENCE [LARGE SCALE GENOMIC DNA]</scope>
    <source>
        <strain evidence="7 8">VA</strain>
    </source>
</reference>
<accession>A0AA96GFE6</accession>
<dbReference type="InterPro" id="IPR045229">
    <property type="entry name" value="TPP_enz"/>
</dbReference>
<dbReference type="EC" id="2.2.1.6" evidence="7"/>
<dbReference type="GO" id="GO:0009097">
    <property type="term" value="P:isoleucine biosynthetic process"/>
    <property type="evidence" value="ECO:0007669"/>
    <property type="project" value="TreeGrafter"/>
</dbReference>
<dbReference type="Pfam" id="PF02776">
    <property type="entry name" value="TPP_enzyme_N"/>
    <property type="match status" value="1"/>
</dbReference>
<dbReference type="CDD" id="cd07035">
    <property type="entry name" value="TPP_PYR_POX_like"/>
    <property type="match status" value="1"/>
</dbReference>
<dbReference type="Pfam" id="PF00205">
    <property type="entry name" value="TPP_enzyme_M"/>
    <property type="match status" value="1"/>
</dbReference>
<keyword evidence="2 3" id="KW-0786">Thiamine pyrophosphate</keyword>
<dbReference type="RefSeq" id="WP_376753446.1">
    <property type="nucleotide sequence ID" value="NZ_CP116967.1"/>
</dbReference>
<evidence type="ECO:0000259" key="6">
    <source>
        <dbReference type="Pfam" id="PF02776"/>
    </source>
</evidence>
<evidence type="ECO:0000313" key="7">
    <source>
        <dbReference type="EMBL" id="WNM60142.1"/>
    </source>
</evidence>
<dbReference type="NCBIfam" id="NF006187">
    <property type="entry name" value="PRK08322.1"/>
    <property type="match status" value="1"/>
</dbReference>
<dbReference type="Gene3D" id="3.40.50.1220">
    <property type="entry name" value="TPP-binding domain"/>
    <property type="match status" value="1"/>
</dbReference>
<dbReference type="GO" id="GO:0050660">
    <property type="term" value="F:flavin adenine dinucleotide binding"/>
    <property type="evidence" value="ECO:0007669"/>
    <property type="project" value="TreeGrafter"/>
</dbReference>
<dbReference type="EMBL" id="CP116967">
    <property type="protein sequence ID" value="WNM60142.1"/>
    <property type="molecule type" value="Genomic_DNA"/>
</dbReference>
<dbReference type="InterPro" id="IPR012001">
    <property type="entry name" value="Thiamin_PyroP_enz_TPP-bd_dom"/>
</dbReference>
<evidence type="ECO:0000259" key="5">
    <source>
        <dbReference type="Pfam" id="PF02775"/>
    </source>
</evidence>
<dbReference type="KEGG" id="nall:PP769_13170"/>
<dbReference type="PANTHER" id="PTHR18968:SF129">
    <property type="entry name" value="ACETOLACTATE SYNTHASE"/>
    <property type="match status" value="1"/>
</dbReference>
<keyword evidence="7" id="KW-0808">Transferase</keyword>
<evidence type="ECO:0000313" key="8">
    <source>
        <dbReference type="Proteomes" id="UP001302719"/>
    </source>
</evidence>
<dbReference type="InterPro" id="IPR029035">
    <property type="entry name" value="DHS-like_NAD/FAD-binding_dom"/>
</dbReference>
<keyword evidence="8" id="KW-1185">Reference proteome</keyword>
<dbReference type="CDD" id="cd02010">
    <property type="entry name" value="TPP_ALS"/>
    <property type="match status" value="1"/>
</dbReference>
<dbReference type="Gene3D" id="3.40.50.970">
    <property type="match status" value="2"/>
</dbReference>
<dbReference type="InterPro" id="IPR029061">
    <property type="entry name" value="THDP-binding"/>
</dbReference>
<dbReference type="InterPro" id="IPR011766">
    <property type="entry name" value="TPP_enzyme_TPP-bd"/>
</dbReference>
<dbReference type="GO" id="GO:0005948">
    <property type="term" value="C:acetolactate synthase complex"/>
    <property type="evidence" value="ECO:0007669"/>
    <property type="project" value="TreeGrafter"/>
</dbReference>
<dbReference type="GO" id="GO:0030976">
    <property type="term" value="F:thiamine pyrophosphate binding"/>
    <property type="evidence" value="ECO:0007669"/>
    <property type="project" value="InterPro"/>
</dbReference>
<dbReference type="GO" id="GO:0003984">
    <property type="term" value="F:acetolactate synthase activity"/>
    <property type="evidence" value="ECO:0007669"/>
    <property type="project" value="UniProtKB-EC"/>
</dbReference>
<evidence type="ECO:0000256" key="1">
    <source>
        <dbReference type="ARBA" id="ARBA00007812"/>
    </source>
</evidence>
<dbReference type="GO" id="GO:0000287">
    <property type="term" value="F:magnesium ion binding"/>
    <property type="evidence" value="ECO:0007669"/>
    <property type="project" value="InterPro"/>
</dbReference>
<dbReference type="SUPFAM" id="SSF52518">
    <property type="entry name" value="Thiamin diphosphate-binding fold (THDP-binding)"/>
    <property type="match status" value="2"/>
</dbReference>
<gene>
    <name evidence="7" type="ORF">PP769_13170</name>
</gene>
<dbReference type="InterPro" id="IPR012000">
    <property type="entry name" value="Thiamin_PyroP_enz_cen_dom"/>
</dbReference>
<evidence type="ECO:0000259" key="4">
    <source>
        <dbReference type="Pfam" id="PF00205"/>
    </source>
</evidence>